<dbReference type="Gene3D" id="3.40.630.40">
    <property type="entry name" value="Zn-dependent exopeptidases"/>
    <property type="match status" value="1"/>
</dbReference>
<evidence type="ECO:0000256" key="3">
    <source>
        <dbReference type="ARBA" id="ARBA00022801"/>
    </source>
</evidence>
<dbReference type="GO" id="GO:0030288">
    <property type="term" value="C:outer membrane-bounded periplasmic space"/>
    <property type="evidence" value="ECO:0007669"/>
    <property type="project" value="TreeGrafter"/>
</dbReference>
<evidence type="ECO:0000256" key="1">
    <source>
        <dbReference type="ARBA" id="ARBA00001561"/>
    </source>
</evidence>
<dbReference type="GO" id="GO:0009253">
    <property type="term" value="P:peptidoglycan catabolic process"/>
    <property type="evidence" value="ECO:0007669"/>
    <property type="project" value="InterPro"/>
</dbReference>
<comment type="catalytic activity">
    <reaction evidence="1">
        <text>Hydrolyzes the link between N-acetylmuramoyl residues and L-amino acid residues in certain cell-wall glycopeptides.</text>
        <dbReference type="EC" id="3.5.1.28"/>
    </reaction>
</comment>
<keyword evidence="7" id="KW-1185">Reference proteome</keyword>
<protein>
    <recommendedName>
        <fullName evidence="2">N-acetylmuramoyl-L-alanine amidase</fullName>
        <ecNumber evidence="2">3.5.1.28</ecNumber>
    </recommendedName>
</protein>
<dbReference type="Proteomes" id="UP001348817">
    <property type="component" value="Chromosome"/>
</dbReference>
<dbReference type="GO" id="GO:0008745">
    <property type="term" value="F:N-acetylmuramoyl-L-alanine amidase activity"/>
    <property type="evidence" value="ECO:0007669"/>
    <property type="project" value="UniProtKB-EC"/>
</dbReference>
<organism evidence="6 7">
    <name type="scientific">Fulvitalea axinellae</name>
    <dbReference type="NCBI Taxonomy" id="1182444"/>
    <lineage>
        <taxon>Bacteria</taxon>
        <taxon>Pseudomonadati</taxon>
        <taxon>Bacteroidota</taxon>
        <taxon>Cytophagia</taxon>
        <taxon>Cytophagales</taxon>
        <taxon>Persicobacteraceae</taxon>
        <taxon>Fulvitalea</taxon>
    </lineage>
</organism>
<accession>A0AAU9CJB8</accession>
<evidence type="ECO:0000313" key="6">
    <source>
        <dbReference type="EMBL" id="BDD07962.1"/>
    </source>
</evidence>
<dbReference type="PANTHER" id="PTHR30404">
    <property type="entry name" value="N-ACETYLMURAMOYL-L-ALANINE AMIDASE"/>
    <property type="match status" value="1"/>
</dbReference>
<gene>
    <name evidence="6" type="ORF">FUAX_03940</name>
</gene>
<dbReference type="RefSeq" id="WP_338393254.1">
    <property type="nucleotide sequence ID" value="NZ_AP025314.1"/>
</dbReference>
<keyword evidence="3" id="KW-0378">Hydrolase</keyword>
<evidence type="ECO:0000256" key="4">
    <source>
        <dbReference type="SAM" id="MobiDB-lite"/>
    </source>
</evidence>
<dbReference type="Pfam" id="PF01520">
    <property type="entry name" value="Amidase_3"/>
    <property type="match status" value="1"/>
</dbReference>
<dbReference type="InterPro" id="IPR050695">
    <property type="entry name" value="N-acetylmuramoyl_amidase_3"/>
</dbReference>
<name>A0AAU9CJB8_9BACT</name>
<dbReference type="KEGG" id="fax:FUAX_03940"/>
<dbReference type="EMBL" id="AP025314">
    <property type="protein sequence ID" value="BDD07962.1"/>
    <property type="molecule type" value="Genomic_DNA"/>
</dbReference>
<evidence type="ECO:0000256" key="2">
    <source>
        <dbReference type="ARBA" id="ARBA00011901"/>
    </source>
</evidence>
<sequence length="412" mass="46939">MPPFFRTMLLALVLAPITLTAQKSRFVEIKTTKKITVDSLMSRYRLNGHRENRDYFLGLNRIISSELKAGKYALPISSYPFNGKSIRSSLGLDDWSTAEAVLAYNDLLKKKGVRKKSVVASKTIWVPYHLHNGLPAVTSKPVATKTPAKPKPSKKKASTPTGPPIAKASNGSFPIFGKKYAKVKAKSNRLKGCVYYIVSGHGGPDPGAMVRKGKTRLHEDEYAYDVSLRLARNLIEQGAKVYVIIRDPKDGIRDKQYLGTGQNERCWPNDPIPLDQIERLDQRANAVNRLYKQNKAMGFRYQRLLMVHLDSRGTEKNIDMYFYHRLKDNNSKRFSQSLMSTIKRKYEQKRKGRGYTGYIRGRDLHMLRETTPVATYIELGNFQNPNNQQRFLLPSNRQAMANWLTEGLLKKP</sequence>
<dbReference type="InterPro" id="IPR002508">
    <property type="entry name" value="MurNAc-LAA_cat"/>
</dbReference>
<reference evidence="6 7" key="1">
    <citation type="submission" date="2021-12" db="EMBL/GenBank/DDBJ databases">
        <title>Genome sequencing of bacteria with rrn-lacking chromosome and rrn-plasmid.</title>
        <authorList>
            <person name="Anda M."/>
            <person name="Iwasaki W."/>
        </authorList>
    </citation>
    <scope>NUCLEOTIDE SEQUENCE [LARGE SCALE GENOMIC DNA]</scope>
    <source>
        <strain evidence="6 7">DSM 100852</strain>
    </source>
</reference>
<dbReference type="AlphaFoldDB" id="A0AAU9CJB8"/>
<dbReference type="PANTHER" id="PTHR30404:SF0">
    <property type="entry name" value="N-ACETYLMURAMOYL-L-ALANINE AMIDASE AMIC"/>
    <property type="match status" value="1"/>
</dbReference>
<dbReference type="SUPFAM" id="SSF53187">
    <property type="entry name" value="Zn-dependent exopeptidases"/>
    <property type="match status" value="1"/>
</dbReference>
<proteinExistence type="predicted"/>
<dbReference type="CDD" id="cd02696">
    <property type="entry name" value="MurNAc-LAA"/>
    <property type="match status" value="1"/>
</dbReference>
<evidence type="ECO:0000313" key="7">
    <source>
        <dbReference type="Proteomes" id="UP001348817"/>
    </source>
</evidence>
<feature type="domain" description="MurNAc-LAA" evidence="5">
    <location>
        <begin position="197"/>
        <end position="409"/>
    </location>
</feature>
<dbReference type="EC" id="3.5.1.28" evidence="2"/>
<evidence type="ECO:0000259" key="5">
    <source>
        <dbReference type="Pfam" id="PF01520"/>
    </source>
</evidence>
<feature type="region of interest" description="Disordered" evidence="4">
    <location>
        <begin position="139"/>
        <end position="166"/>
    </location>
</feature>